<evidence type="ECO:0000256" key="6">
    <source>
        <dbReference type="SAM" id="Phobius"/>
    </source>
</evidence>
<reference evidence="8 9" key="1">
    <citation type="submission" date="2016-10" db="EMBL/GenBank/DDBJ databases">
        <authorList>
            <person name="de Groot N.N."/>
        </authorList>
    </citation>
    <scope>NUCLEOTIDE SEQUENCE [LARGE SCALE GENOMIC DNA]</scope>
    <source>
        <strain evidence="8 9">DSM 43067</strain>
    </source>
</reference>
<keyword evidence="6" id="KW-0812">Transmembrane</keyword>
<evidence type="ECO:0000256" key="1">
    <source>
        <dbReference type="ARBA" id="ARBA00007074"/>
    </source>
</evidence>
<keyword evidence="3" id="KW-0378">Hydrolase</keyword>
<dbReference type="GO" id="GO:0008234">
    <property type="term" value="F:cysteine-type peptidase activity"/>
    <property type="evidence" value="ECO:0007669"/>
    <property type="project" value="UniProtKB-KW"/>
</dbReference>
<dbReference type="AlphaFoldDB" id="A0A1I5YAS4"/>
<keyword evidence="4" id="KW-0788">Thiol protease</keyword>
<dbReference type="EMBL" id="FOVH01000031">
    <property type="protein sequence ID" value="SFQ41321.1"/>
    <property type="molecule type" value="Genomic_DNA"/>
</dbReference>
<dbReference type="Proteomes" id="UP000183413">
    <property type="component" value="Unassembled WGS sequence"/>
</dbReference>
<dbReference type="eggNOG" id="COG0791">
    <property type="taxonomic scope" value="Bacteria"/>
</dbReference>
<evidence type="ECO:0000256" key="4">
    <source>
        <dbReference type="ARBA" id="ARBA00022807"/>
    </source>
</evidence>
<accession>A0A1I5YAS4</accession>
<dbReference type="GO" id="GO:0006508">
    <property type="term" value="P:proteolysis"/>
    <property type="evidence" value="ECO:0007669"/>
    <property type="project" value="UniProtKB-KW"/>
</dbReference>
<dbReference type="InterPro" id="IPR051794">
    <property type="entry name" value="PG_Endopeptidase_C40"/>
</dbReference>
<dbReference type="InParanoid" id="A0A1I5YAS4"/>
<dbReference type="InterPro" id="IPR038765">
    <property type="entry name" value="Papain-like_cys_pep_sf"/>
</dbReference>
<dbReference type="SUPFAM" id="SSF54001">
    <property type="entry name" value="Cysteine proteinases"/>
    <property type="match status" value="1"/>
</dbReference>
<evidence type="ECO:0000256" key="3">
    <source>
        <dbReference type="ARBA" id="ARBA00022801"/>
    </source>
</evidence>
<comment type="similarity">
    <text evidence="1">Belongs to the peptidase C40 family.</text>
</comment>
<feature type="transmembrane region" description="Helical" evidence="6">
    <location>
        <begin position="6"/>
        <end position="28"/>
    </location>
</feature>
<dbReference type="Pfam" id="PF00877">
    <property type="entry name" value="NLPC_P60"/>
    <property type="match status" value="1"/>
</dbReference>
<evidence type="ECO:0000313" key="8">
    <source>
        <dbReference type="EMBL" id="SFQ41321.1"/>
    </source>
</evidence>
<gene>
    <name evidence="8" type="ORF">SAMN04489713_13115</name>
</gene>
<dbReference type="PANTHER" id="PTHR47359:SF3">
    <property type="entry name" value="NLP_P60 DOMAIN-CONTAINING PROTEIN-RELATED"/>
    <property type="match status" value="1"/>
</dbReference>
<organism evidence="8 9">
    <name type="scientific">Actinomadura madurae</name>
    <dbReference type="NCBI Taxonomy" id="1993"/>
    <lineage>
        <taxon>Bacteria</taxon>
        <taxon>Bacillati</taxon>
        <taxon>Actinomycetota</taxon>
        <taxon>Actinomycetes</taxon>
        <taxon>Streptosporangiales</taxon>
        <taxon>Thermomonosporaceae</taxon>
        <taxon>Actinomadura</taxon>
    </lineage>
</organism>
<proteinExistence type="inferred from homology"/>
<dbReference type="RefSeq" id="WP_075024876.1">
    <property type="nucleotide sequence ID" value="NZ_FOVH01000031.1"/>
</dbReference>
<dbReference type="PROSITE" id="PS51935">
    <property type="entry name" value="NLPC_P60"/>
    <property type="match status" value="1"/>
</dbReference>
<feature type="domain" description="NlpC/P60" evidence="7">
    <location>
        <begin position="253"/>
        <end position="396"/>
    </location>
</feature>
<evidence type="ECO:0000313" key="9">
    <source>
        <dbReference type="Proteomes" id="UP000183413"/>
    </source>
</evidence>
<dbReference type="PANTHER" id="PTHR47359">
    <property type="entry name" value="PEPTIDOGLYCAN DL-ENDOPEPTIDASE CWLO"/>
    <property type="match status" value="1"/>
</dbReference>
<keyword evidence="6" id="KW-0472">Membrane</keyword>
<dbReference type="InterPro" id="IPR023346">
    <property type="entry name" value="Lysozyme-like_dom_sf"/>
</dbReference>
<dbReference type="STRING" id="1993.SAMN04489713_13115"/>
<sequence length="419" mass="44329">MVWWLLTMIFGSGTMTLVVVTAVGLSVMSQQMGPLGQFAMQACAPSGSTGSTGVVQASAKKNSIPKNYFEYYKRIGEEENIPWQVLAAIGKIETDHGRTTLKGMRRGEENYAGAGGPMQFLQTSWAGAAGGSGYGDDGNGDGKEDRYDPQDAILGAANHLRGSIGKANPKDGPPRGPLSENDIRNAVHRYNPGNYTPQSNPYVRDVLAVRDKYLKGDYSLGAPNYVNMPRCAAGSGLAAGSFGQQIAYAAARWTMEDSSAPTPPQRVGGKTPYSWGGGTENGPWDPGKGRGAGFKGFDCSSLAMYAVYQASKKKIKIARTTQAQWSQGIGKKIPRSGPFAPGDLLYFGGPPPTHVAIYYGQENGTHWMVEAKKTGTFVMFSKFTPGSNFLGALRFSGQKSSGTIRAMAPAGAGADTGAA</sequence>
<dbReference type="Gene3D" id="1.10.530.10">
    <property type="match status" value="1"/>
</dbReference>
<evidence type="ECO:0000259" key="7">
    <source>
        <dbReference type="PROSITE" id="PS51935"/>
    </source>
</evidence>
<dbReference type="InterPro" id="IPR000064">
    <property type="entry name" value="NLP_P60_dom"/>
</dbReference>
<dbReference type="SUPFAM" id="SSF53955">
    <property type="entry name" value="Lysozyme-like"/>
    <property type="match status" value="1"/>
</dbReference>
<dbReference type="Gene3D" id="3.90.1720.10">
    <property type="entry name" value="endopeptidase domain like (from Nostoc punctiforme)"/>
    <property type="match status" value="1"/>
</dbReference>
<feature type="region of interest" description="Disordered" evidence="5">
    <location>
        <begin position="161"/>
        <end position="181"/>
    </location>
</feature>
<protein>
    <submittedName>
        <fullName evidence="8">NlpC/P60 family protein</fullName>
    </submittedName>
</protein>
<dbReference type="OrthoDB" id="9815778at2"/>
<evidence type="ECO:0000256" key="5">
    <source>
        <dbReference type="SAM" id="MobiDB-lite"/>
    </source>
</evidence>
<name>A0A1I5YAS4_9ACTN</name>
<evidence type="ECO:0000256" key="2">
    <source>
        <dbReference type="ARBA" id="ARBA00022670"/>
    </source>
</evidence>
<keyword evidence="6" id="KW-1133">Transmembrane helix</keyword>
<keyword evidence="9" id="KW-1185">Reference proteome</keyword>
<keyword evidence="2" id="KW-0645">Protease</keyword>